<organism evidence="2 3">
    <name type="scientific">Orenia marismortui</name>
    <dbReference type="NCBI Taxonomy" id="46469"/>
    <lineage>
        <taxon>Bacteria</taxon>
        <taxon>Bacillati</taxon>
        <taxon>Bacillota</taxon>
        <taxon>Clostridia</taxon>
        <taxon>Halanaerobiales</taxon>
        <taxon>Halobacteroidaceae</taxon>
        <taxon>Orenia</taxon>
    </lineage>
</organism>
<evidence type="ECO:0000313" key="2">
    <source>
        <dbReference type="EMBL" id="TDX58879.1"/>
    </source>
</evidence>
<dbReference type="Gene3D" id="2.40.160.20">
    <property type="match status" value="1"/>
</dbReference>
<reference evidence="2 3" key="1">
    <citation type="submission" date="2019-03" db="EMBL/GenBank/DDBJ databases">
        <title>Subsurface microbial communities from deep shales in Ohio and West Virginia, USA.</title>
        <authorList>
            <person name="Wrighton K."/>
        </authorList>
    </citation>
    <scope>NUCLEOTIDE SEQUENCE [LARGE SCALE GENOMIC DNA]</scope>
    <source>
        <strain evidence="2 3">MSL 6dP</strain>
    </source>
</reference>
<dbReference type="RefSeq" id="WP_134114417.1">
    <property type="nucleotide sequence ID" value="NZ_SOEG01000002.1"/>
</dbReference>
<protein>
    <recommendedName>
        <fullName evidence="4">Outer membrane protein with beta-barrel domain</fullName>
    </recommendedName>
</protein>
<proteinExistence type="predicted"/>
<keyword evidence="1" id="KW-0732">Signal</keyword>
<dbReference type="SUPFAM" id="SSF56925">
    <property type="entry name" value="OMPA-like"/>
    <property type="match status" value="1"/>
</dbReference>
<name>A0A4V3H011_9FIRM</name>
<accession>A0A4V3H011</accession>
<feature type="chain" id="PRO_5020534179" description="Outer membrane protein with beta-barrel domain" evidence="1">
    <location>
        <begin position="25"/>
        <end position="183"/>
    </location>
</feature>
<feature type="signal peptide" evidence="1">
    <location>
        <begin position="1"/>
        <end position="24"/>
    </location>
</feature>
<evidence type="ECO:0008006" key="4">
    <source>
        <dbReference type="Google" id="ProtNLM"/>
    </source>
</evidence>
<evidence type="ECO:0000313" key="3">
    <source>
        <dbReference type="Proteomes" id="UP000295832"/>
    </source>
</evidence>
<comment type="caution">
    <text evidence="2">The sequence shown here is derived from an EMBL/GenBank/DDBJ whole genome shotgun (WGS) entry which is preliminary data.</text>
</comment>
<dbReference type="InterPro" id="IPR011250">
    <property type="entry name" value="OMP/PagP_B-barrel"/>
</dbReference>
<sequence>MKNLKVIMSTLLFLVILTNGSVFAMYQAEVNPGEKSLCYSVQSLKGNIKSLTLESDFSLTDNLGLIGVYSFSDNYDFINLDLKLNMVDESDYNISLLGGYYFPLEDDQDSNAKLGILASTAVFKRLDLNGGLNVLLGKEEDYLGFEFGFDYRVTRHWYLEGGFRRFAGDKDNEGLSIGIRNYF</sequence>
<dbReference type="AlphaFoldDB" id="A0A4V3H011"/>
<gene>
    <name evidence="2" type="ORF">C7959_10217</name>
</gene>
<dbReference type="Proteomes" id="UP000295832">
    <property type="component" value="Unassembled WGS sequence"/>
</dbReference>
<evidence type="ECO:0000256" key="1">
    <source>
        <dbReference type="SAM" id="SignalP"/>
    </source>
</evidence>
<dbReference type="STRING" id="926561.GCA_000379025_02046"/>
<keyword evidence="3" id="KW-1185">Reference proteome</keyword>
<dbReference type="EMBL" id="SOEG01000002">
    <property type="protein sequence ID" value="TDX58879.1"/>
    <property type="molecule type" value="Genomic_DNA"/>
</dbReference>